<sequence>MEPFSYRIKIWCCY</sequence>
<dbReference type="EMBL" id="GBXM01092454">
    <property type="protein sequence ID" value="JAH16123.1"/>
    <property type="molecule type" value="Transcribed_RNA"/>
</dbReference>
<proteinExistence type="predicted"/>
<accession>A0A0E9QJ49</accession>
<evidence type="ECO:0000313" key="1">
    <source>
        <dbReference type="EMBL" id="JAH16123.1"/>
    </source>
</evidence>
<organism evidence="1">
    <name type="scientific">Anguilla anguilla</name>
    <name type="common">European freshwater eel</name>
    <name type="synonym">Muraena anguilla</name>
    <dbReference type="NCBI Taxonomy" id="7936"/>
    <lineage>
        <taxon>Eukaryota</taxon>
        <taxon>Metazoa</taxon>
        <taxon>Chordata</taxon>
        <taxon>Craniata</taxon>
        <taxon>Vertebrata</taxon>
        <taxon>Euteleostomi</taxon>
        <taxon>Actinopterygii</taxon>
        <taxon>Neopterygii</taxon>
        <taxon>Teleostei</taxon>
        <taxon>Anguilliformes</taxon>
        <taxon>Anguillidae</taxon>
        <taxon>Anguilla</taxon>
    </lineage>
</organism>
<protein>
    <submittedName>
        <fullName evidence="1">Uncharacterized protein</fullName>
    </submittedName>
</protein>
<reference evidence="1" key="1">
    <citation type="submission" date="2014-11" db="EMBL/GenBank/DDBJ databases">
        <authorList>
            <person name="Amaro Gonzalez C."/>
        </authorList>
    </citation>
    <scope>NUCLEOTIDE SEQUENCE</scope>
</reference>
<reference evidence="1" key="2">
    <citation type="journal article" date="2015" name="Fish Shellfish Immunol.">
        <title>Early steps in the European eel (Anguilla anguilla)-Vibrio vulnificus interaction in the gills: Role of the RtxA13 toxin.</title>
        <authorList>
            <person name="Callol A."/>
            <person name="Pajuelo D."/>
            <person name="Ebbesson L."/>
            <person name="Teles M."/>
            <person name="MacKenzie S."/>
            <person name="Amaro C."/>
        </authorList>
    </citation>
    <scope>NUCLEOTIDE SEQUENCE</scope>
</reference>
<name>A0A0E9QJ49_ANGAN</name>